<dbReference type="EMBL" id="VYKJ01000001">
    <property type="protein sequence ID" value="KAA9002928.1"/>
    <property type="molecule type" value="Genomic_DNA"/>
</dbReference>
<evidence type="ECO:0000313" key="5">
    <source>
        <dbReference type="Proteomes" id="UP000335415"/>
    </source>
</evidence>
<reference evidence="4 5" key="1">
    <citation type="submission" date="2019-09" db="EMBL/GenBank/DDBJ databases">
        <authorList>
            <person name="Li Y."/>
        </authorList>
    </citation>
    <scope>NUCLEOTIDE SEQUENCE [LARGE SCALE GENOMIC DNA]</scope>
    <source>
        <strain evidence="4 5">L3-3HA</strain>
    </source>
</reference>
<accession>A0A5J5G6P7</accession>
<dbReference type="Pfam" id="PF12883">
    <property type="entry name" value="DUF3828"/>
    <property type="match status" value="1"/>
</dbReference>
<keyword evidence="1" id="KW-0732">Signal</keyword>
<dbReference type="EMBL" id="VYKJ01000001">
    <property type="protein sequence ID" value="KAA9002785.1"/>
    <property type="molecule type" value="Genomic_DNA"/>
</dbReference>
<feature type="domain" description="DUF3828" evidence="2">
    <location>
        <begin position="27"/>
        <end position="138"/>
    </location>
</feature>
<gene>
    <name evidence="3" type="ORF">FJU30_01980</name>
    <name evidence="4" type="ORF">FJU30_02785</name>
</gene>
<feature type="chain" id="PRO_5033490430" evidence="1">
    <location>
        <begin position="23"/>
        <end position="147"/>
    </location>
</feature>
<evidence type="ECO:0000313" key="4">
    <source>
        <dbReference type="EMBL" id="KAA9002928.1"/>
    </source>
</evidence>
<evidence type="ECO:0000259" key="2">
    <source>
        <dbReference type="Pfam" id="PF12883"/>
    </source>
</evidence>
<organism evidence="4 5">
    <name type="scientific">Affinibrenneria salicis</name>
    <dbReference type="NCBI Taxonomy" id="2590031"/>
    <lineage>
        <taxon>Bacteria</taxon>
        <taxon>Pseudomonadati</taxon>
        <taxon>Pseudomonadota</taxon>
        <taxon>Gammaproteobacteria</taxon>
        <taxon>Enterobacterales</taxon>
        <taxon>Pectobacteriaceae</taxon>
        <taxon>Affinibrenneria</taxon>
    </lineage>
</organism>
<protein>
    <submittedName>
        <fullName evidence="4">DUF3828 domain-containing protein</fullName>
    </submittedName>
</protein>
<evidence type="ECO:0000313" key="3">
    <source>
        <dbReference type="EMBL" id="KAA9002785.1"/>
    </source>
</evidence>
<comment type="caution">
    <text evidence="4">The sequence shown here is derived from an EMBL/GenBank/DDBJ whole genome shotgun (WGS) entry which is preliminary data.</text>
</comment>
<dbReference type="RefSeq" id="WP_150433754.1">
    <property type="nucleotide sequence ID" value="NZ_VYKJ01000001.1"/>
</dbReference>
<feature type="signal peptide" evidence="1">
    <location>
        <begin position="1"/>
        <end position="22"/>
    </location>
</feature>
<evidence type="ECO:0000256" key="1">
    <source>
        <dbReference type="SAM" id="SignalP"/>
    </source>
</evidence>
<dbReference type="Proteomes" id="UP000335415">
    <property type="component" value="Unassembled WGS sequence"/>
</dbReference>
<dbReference type="InterPro" id="IPR024289">
    <property type="entry name" value="DUF3828"/>
</dbReference>
<proteinExistence type="predicted"/>
<sequence length="147" mass="16656">MRCKFLLPVLFTLLSAPLPAQANAQMPEEFVRQFYAWYIAADNADQPAEMDNDIYRYVAKATVDRVRADLKRGGLPDGVSYFTKVQDYHPVGWKANTVIHPATSLNDGVTLVAESFGQQEKTDIVLFLKQEQGHWLIMKADDVLPWP</sequence>
<dbReference type="AlphaFoldDB" id="A0A5J5G6P7"/>
<dbReference type="Gene3D" id="3.10.450.50">
    <property type="match status" value="1"/>
</dbReference>
<name>A0A5J5G6P7_9GAMM</name>
<dbReference type="OrthoDB" id="6623212at2"/>
<keyword evidence="5" id="KW-1185">Reference proteome</keyword>